<dbReference type="AlphaFoldDB" id="A0A8H7B2E8"/>
<reference evidence="2" key="2">
    <citation type="submission" date="2020-08" db="EMBL/GenBank/DDBJ databases">
        <title>Draft Genome Sequence of Cumin Blight Pathogen Alternaria burnsii.</title>
        <authorList>
            <person name="Feng Z."/>
        </authorList>
    </citation>
    <scope>NUCLEOTIDE SEQUENCE</scope>
    <source>
        <strain evidence="2">CBS107.38</strain>
    </source>
</reference>
<proteinExistence type="predicted"/>
<evidence type="ECO:0000313" key="2">
    <source>
        <dbReference type="EMBL" id="KAF7676038.1"/>
    </source>
</evidence>
<accession>A0A8H7B2E8</accession>
<dbReference type="RefSeq" id="XP_038786279.1">
    <property type="nucleotide sequence ID" value="XM_038930590.1"/>
</dbReference>
<feature type="transmembrane region" description="Helical" evidence="1">
    <location>
        <begin position="41"/>
        <end position="62"/>
    </location>
</feature>
<evidence type="ECO:0000313" key="3">
    <source>
        <dbReference type="Proteomes" id="UP000596902"/>
    </source>
</evidence>
<dbReference type="GeneID" id="62203768"/>
<dbReference type="Proteomes" id="UP000596902">
    <property type="component" value="Unassembled WGS sequence"/>
</dbReference>
<reference evidence="2" key="1">
    <citation type="submission" date="2020-01" db="EMBL/GenBank/DDBJ databases">
        <authorList>
            <person name="Feng Z.H.Z."/>
        </authorList>
    </citation>
    <scope>NUCLEOTIDE SEQUENCE</scope>
    <source>
        <strain evidence="2">CBS107.38</strain>
    </source>
</reference>
<evidence type="ECO:0000256" key="1">
    <source>
        <dbReference type="SAM" id="Phobius"/>
    </source>
</evidence>
<keyword evidence="1" id="KW-0812">Transmembrane</keyword>
<name>A0A8H7B2E8_9PLEO</name>
<comment type="caution">
    <text evidence="2">The sequence shown here is derived from an EMBL/GenBank/DDBJ whole genome shotgun (WGS) entry which is preliminary data.</text>
</comment>
<protein>
    <submittedName>
        <fullName evidence="2">Uncharacterized protein</fullName>
    </submittedName>
</protein>
<keyword evidence="1" id="KW-0472">Membrane</keyword>
<organism evidence="2 3">
    <name type="scientific">Alternaria burnsii</name>
    <dbReference type="NCBI Taxonomy" id="1187904"/>
    <lineage>
        <taxon>Eukaryota</taxon>
        <taxon>Fungi</taxon>
        <taxon>Dikarya</taxon>
        <taxon>Ascomycota</taxon>
        <taxon>Pezizomycotina</taxon>
        <taxon>Dothideomycetes</taxon>
        <taxon>Pleosporomycetidae</taxon>
        <taxon>Pleosporales</taxon>
        <taxon>Pleosporineae</taxon>
        <taxon>Pleosporaceae</taxon>
        <taxon>Alternaria</taxon>
        <taxon>Alternaria sect. Alternaria</taxon>
    </lineage>
</organism>
<sequence length="138" mass="15442">MLLTWTQLCAHLPSINAAPTLHIVRQNKSRVLNSSDGLSIEALLTLIGVCVAIVGVGLTPVLKWNSLKRMCLARRYHHRTRSRRNDPDSAIHLVRLSRRSPAPLSSIDDVSDDQIARPSRVQTCPAEQQRVLLRTHTL</sequence>
<dbReference type="EMBL" id="JAAABM010000007">
    <property type="protein sequence ID" value="KAF7676038.1"/>
    <property type="molecule type" value="Genomic_DNA"/>
</dbReference>
<keyword evidence="3" id="KW-1185">Reference proteome</keyword>
<gene>
    <name evidence="2" type="ORF">GT037_005543</name>
</gene>
<keyword evidence="1" id="KW-1133">Transmembrane helix</keyword>